<keyword evidence="1" id="KW-0479">Metal-binding</keyword>
<feature type="domain" description="CCHC-type" evidence="3">
    <location>
        <begin position="75"/>
        <end position="90"/>
    </location>
</feature>
<evidence type="ECO:0000313" key="4">
    <source>
        <dbReference type="EMBL" id="GFB28813.1"/>
    </source>
</evidence>
<feature type="region of interest" description="Disordered" evidence="2">
    <location>
        <begin position="214"/>
        <end position="239"/>
    </location>
</feature>
<evidence type="ECO:0000256" key="2">
    <source>
        <dbReference type="SAM" id="MobiDB-lite"/>
    </source>
</evidence>
<dbReference type="EMBL" id="BKCJ010593813">
    <property type="protein sequence ID" value="GFB28813.1"/>
    <property type="molecule type" value="Genomic_DNA"/>
</dbReference>
<dbReference type="SUPFAM" id="SSF57756">
    <property type="entry name" value="Retrovirus zinc finger-like domains"/>
    <property type="match status" value="1"/>
</dbReference>
<proteinExistence type="predicted"/>
<feature type="region of interest" description="Disordered" evidence="2">
    <location>
        <begin position="88"/>
        <end position="114"/>
    </location>
</feature>
<dbReference type="AlphaFoldDB" id="A0A699L771"/>
<accession>A0A699L771</accession>
<evidence type="ECO:0000256" key="1">
    <source>
        <dbReference type="PROSITE-ProRule" id="PRU00047"/>
    </source>
</evidence>
<feature type="non-terminal residue" evidence="4">
    <location>
        <position position="1"/>
    </location>
</feature>
<dbReference type="SMART" id="SM00343">
    <property type="entry name" value="ZnF_C2HC"/>
    <property type="match status" value="1"/>
</dbReference>
<dbReference type="Gene3D" id="4.10.60.10">
    <property type="entry name" value="Zinc finger, CCHC-type"/>
    <property type="match status" value="1"/>
</dbReference>
<keyword evidence="1" id="KW-0863">Zinc-finger</keyword>
<evidence type="ECO:0000259" key="3">
    <source>
        <dbReference type="PROSITE" id="PS50158"/>
    </source>
</evidence>
<dbReference type="InterPro" id="IPR001878">
    <property type="entry name" value="Znf_CCHC"/>
</dbReference>
<dbReference type="PROSITE" id="PS50158">
    <property type="entry name" value="ZF_CCHC"/>
    <property type="match status" value="1"/>
</dbReference>
<keyword evidence="1" id="KW-0862">Zinc</keyword>
<name>A0A699L771_TANCI</name>
<protein>
    <recommendedName>
        <fullName evidence="3">CCHC-type domain-containing protein</fullName>
    </recommendedName>
</protein>
<dbReference type="GO" id="GO:0003676">
    <property type="term" value="F:nucleic acid binding"/>
    <property type="evidence" value="ECO:0007669"/>
    <property type="project" value="InterPro"/>
</dbReference>
<comment type="caution">
    <text evidence="4">The sequence shown here is derived from an EMBL/GenBank/DDBJ whole genome shotgun (WGS) entry which is preliminary data.</text>
</comment>
<reference evidence="4" key="1">
    <citation type="journal article" date="2019" name="Sci. Rep.">
        <title>Draft genome of Tanacetum cinerariifolium, the natural source of mosquito coil.</title>
        <authorList>
            <person name="Yamashiro T."/>
            <person name="Shiraishi A."/>
            <person name="Satake H."/>
            <person name="Nakayama K."/>
        </authorList>
    </citation>
    <scope>NUCLEOTIDE SEQUENCE</scope>
</reference>
<sequence length="259" mass="28612">TNELVSAATSVYAVSAKIPVFALPNIDADHIEEIDLKWQMAMLTVRARRFLQRIGRNLRENGHTSMGFDMSKVECYSCHKKGHFARKCRSPKDTRRNDAANPQRRNVPIETSTSNALVSPCDGVGIYDWSFQAGEEPTNYALMDFTSSSSSFDNETSAPIIKDWVSDSEDDSETEIPQIAPTLTKSKLVPITAARPVTTVVPKLHVARPRQAKPIVTKPHSPPRRHINRSPSPKANNFPLKVTAVKVPQVNAANGVQGK</sequence>
<dbReference type="InterPro" id="IPR036875">
    <property type="entry name" value="Znf_CCHC_sf"/>
</dbReference>
<gene>
    <name evidence="4" type="ORF">Tci_700784</name>
</gene>
<dbReference type="GO" id="GO:0008270">
    <property type="term" value="F:zinc ion binding"/>
    <property type="evidence" value="ECO:0007669"/>
    <property type="project" value="UniProtKB-KW"/>
</dbReference>
<organism evidence="4">
    <name type="scientific">Tanacetum cinerariifolium</name>
    <name type="common">Dalmatian daisy</name>
    <name type="synonym">Chrysanthemum cinerariifolium</name>
    <dbReference type="NCBI Taxonomy" id="118510"/>
    <lineage>
        <taxon>Eukaryota</taxon>
        <taxon>Viridiplantae</taxon>
        <taxon>Streptophyta</taxon>
        <taxon>Embryophyta</taxon>
        <taxon>Tracheophyta</taxon>
        <taxon>Spermatophyta</taxon>
        <taxon>Magnoliopsida</taxon>
        <taxon>eudicotyledons</taxon>
        <taxon>Gunneridae</taxon>
        <taxon>Pentapetalae</taxon>
        <taxon>asterids</taxon>
        <taxon>campanulids</taxon>
        <taxon>Asterales</taxon>
        <taxon>Asteraceae</taxon>
        <taxon>Asteroideae</taxon>
        <taxon>Anthemideae</taxon>
        <taxon>Anthemidinae</taxon>
        <taxon>Tanacetum</taxon>
    </lineage>
</organism>